<reference evidence="1 2" key="1">
    <citation type="submission" date="2017-07" db="EMBL/GenBank/DDBJ databases">
        <title>In vitro design and evaluation of phage cocktails against multidrug-resistant Aeromonas salmonicida.</title>
        <authorList>
            <person name="Chen L."/>
            <person name="Yuan S."/>
            <person name="Ma Y."/>
        </authorList>
    </citation>
    <scope>NUCLEOTIDE SEQUENCE [LARGE SCALE GENOMIC DNA]</scope>
</reference>
<dbReference type="PROSITE" id="PS51257">
    <property type="entry name" value="PROKAR_LIPOPROTEIN"/>
    <property type="match status" value="1"/>
</dbReference>
<sequence>MKKILIMMCIVVLAACSTPPRPDPVLVFHPNRPIPVKTYIPKWTVIKEGETTYVGMTYEDSLRYRAWLEKIGVYIDSQNRMLCSYRKDLKEPQCQKVPK</sequence>
<dbReference type="EMBL" id="MF448340">
    <property type="protein sequence ID" value="ASU00228.1"/>
    <property type="molecule type" value="Genomic_DNA"/>
</dbReference>
<dbReference type="RefSeq" id="YP_009834624.1">
    <property type="nucleotide sequence ID" value="NC_048673.1"/>
</dbReference>
<protein>
    <recommendedName>
        <fullName evidence="3">Outer membrane lipoprotein</fullName>
    </recommendedName>
</protein>
<proteinExistence type="predicted"/>
<organism evidence="1 2">
    <name type="scientific">Aeromonas phage AS-zj</name>
    <dbReference type="NCBI Taxonomy" id="2024208"/>
    <lineage>
        <taxon>Viruses</taxon>
        <taxon>Duplodnaviria</taxon>
        <taxon>Heunggongvirae</taxon>
        <taxon>Uroviricota</taxon>
        <taxon>Caudoviricetes</taxon>
        <taxon>Pantevenvirales</taxon>
        <taxon>Straboviridae</taxon>
        <taxon>Emmerichvirinae</taxon>
        <taxon>Ceceduovirus</taxon>
        <taxon>Ceceduovirus aszj</taxon>
    </lineage>
</organism>
<dbReference type="Proteomes" id="UP000226092">
    <property type="component" value="Segment"/>
</dbReference>
<evidence type="ECO:0000313" key="1">
    <source>
        <dbReference type="EMBL" id="ASU00228.1"/>
    </source>
</evidence>
<dbReference type="GeneID" id="55604691"/>
<evidence type="ECO:0008006" key="3">
    <source>
        <dbReference type="Google" id="ProtNLM"/>
    </source>
</evidence>
<name>A0A223LE04_9CAUD</name>
<keyword evidence="2" id="KW-1185">Reference proteome</keyword>
<evidence type="ECO:0000313" key="2">
    <source>
        <dbReference type="Proteomes" id="UP000226092"/>
    </source>
</evidence>
<dbReference type="KEGG" id="vg:55604691"/>
<accession>A0A223LE04</accession>